<dbReference type="PANTHER" id="PTHR43090">
    <property type="entry name" value="1-(5-PHOSPHORIBOSYL)-5-[(5-PHOSPHORIBOSYLAMINO)METHYLIDENEAMINO] IMIDAZOLE-4-CARBOXAMIDE ISOMERASE"/>
    <property type="match status" value="1"/>
</dbReference>
<keyword evidence="7" id="KW-1185">Reference proteome</keyword>
<dbReference type="CDD" id="cd04723">
    <property type="entry name" value="HisA_HisF"/>
    <property type="match status" value="1"/>
</dbReference>
<dbReference type="GO" id="GO:0000105">
    <property type="term" value="P:L-histidine biosynthetic process"/>
    <property type="evidence" value="ECO:0007669"/>
    <property type="project" value="UniProtKB-KW"/>
</dbReference>
<dbReference type="KEGG" id="fiy:BN1229_v1_0584"/>
<dbReference type="GO" id="GO:0000162">
    <property type="term" value="P:L-tryptophan biosynthetic process"/>
    <property type="evidence" value="ECO:0007669"/>
    <property type="project" value="TreeGrafter"/>
</dbReference>
<keyword evidence="3 5" id="KW-0368">Histidine biosynthesis</keyword>
<dbReference type="InterPro" id="IPR006062">
    <property type="entry name" value="His_biosynth"/>
</dbReference>
<sequence length="243" mass="26453">MRVIPVIDIRNGCVVRAAGGDRSRYQPIETPLARTSEPLDLARGLLGLTSELRWLYIADLDGIEGRGRNMDTVFALREALPDITLFVDDGSTTVEALGTYSADRGIWPVIGSETLANVSALERIRSQLPRDGFVLSLDWRGDTPLGPSEIFQDSWLWPDDVIVMTLARVGSGLGPDVARLRQIKTIAGSRRVYAAGGVRHAQDLYDLEGLASGALVASALHDGVISRSDLERILKTSEPSEMK</sequence>
<gene>
    <name evidence="6" type="ORF">YBN1229_v1_0584</name>
</gene>
<evidence type="ECO:0000313" key="6">
    <source>
        <dbReference type="EMBL" id="CPR15961.1"/>
    </source>
</evidence>
<evidence type="ECO:0000256" key="2">
    <source>
        <dbReference type="ARBA" id="ARBA00022605"/>
    </source>
</evidence>
<evidence type="ECO:0000256" key="4">
    <source>
        <dbReference type="ARBA" id="ARBA00029440"/>
    </source>
</evidence>
<evidence type="ECO:0000256" key="3">
    <source>
        <dbReference type="ARBA" id="ARBA00023102"/>
    </source>
</evidence>
<comment type="similarity">
    <text evidence="1 5">Belongs to the HisA/HisF family.</text>
</comment>
<dbReference type="GO" id="GO:0003949">
    <property type="term" value="F:1-(5-phosphoribosyl)-5-[(5-phosphoribosylamino)methylideneamino]imidazole-4-carboxamide isomerase activity"/>
    <property type="evidence" value="ECO:0007669"/>
    <property type="project" value="InterPro"/>
</dbReference>
<evidence type="ECO:0000313" key="7">
    <source>
        <dbReference type="Proteomes" id="UP000033187"/>
    </source>
</evidence>
<dbReference type="InterPro" id="IPR011060">
    <property type="entry name" value="RibuloseP-bd_barrel"/>
</dbReference>
<dbReference type="OrthoDB" id="8535539at2"/>
<accession>A0A0D6JC16</accession>
<dbReference type="AlphaFoldDB" id="A0A0D6JC16"/>
<dbReference type="Pfam" id="PF00977">
    <property type="entry name" value="His_biosynth"/>
    <property type="match status" value="1"/>
</dbReference>
<dbReference type="RefSeq" id="WP_046476439.1">
    <property type="nucleotide sequence ID" value="NZ_LN829118.1"/>
</dbReference>
<organism evidence="6 7">
    <name type="scientific">Candidatus Filomicrobium marinum</name>
    <dbReference type="NCBI Taxonomy" id="1608628"/>
    <lineage>
        <taxon>Bacteria</taxon>
        <taxon>Pseudomonadati</taxon>
        <taxon>Pseudomonadota</taxon>
        <taxon>Alphaproteobacteria</taxon>
        <taxon>Hyphomicrobiales</taxon>
        <taxon>Hyphomicrobiaceae</taxon>
        <taxon>Filomicrobium</taxon>
    </lineage>
</organism>
<evidence type="ECO:0000256" key="5">
    <source>
        <dbReference type="RuleBase" id="RU003657"/>
    </source>
</evidence>
<comment type="pathway">
    <text evidence="4">Amino-acid biosynthesis.</text>
</comment>
<dbReference type="Proteomes" id="UP000033187">
    <property type="component" value="Chromosome 1"/>
</dbReference>
<evidence type="ECO:0000256" key="1">
    <source>
        <dbReference type="ARBA" id="ARBA00009667"/>
    </source>
</evidence>
<dbReference type="GO" id="GO:0005737">
    <property type="term" value="C:cytoplasm"/>
    <property type="evidence" value="ECO:0007669"/>
    <property type="project" value="TreeGrafter"/>
</dbReference>
<reference evidence="7" key="1">
    <citation type="submission" date="2015-02" db="EMBL/GenBank/DDBJ databases">
        <authorList>
            <person name="Chooi Y.-H."/>
        </authorList>
    </citation>
    <scope>NUCLEOTIDE SEQUENCE [LARGE SCALE GENOMIC DNA]</scope>
    <source>
        <strain evidence="7">strain Y</strain>
    </source>
</reference>
<dbReference type="KEGG" id="fil:BN1229_v1_0582"/>
<protein>
    <submittedName>
        <fullName evidence="6">Histidine biosynthesis protein</fullName>
    </submittedName>
</protein>
<dbReference type="InterPro" id="IPR044524">
    <property type="entry name" value="Isoase_HisA-like"/>
</dbReference>
<dbReference type="SUPFAM" id="SSF51366">
    <property type="entry name" value="Ribulose-phoshate binding barrel"/>
    <property type="match status" value="1"/>
</dbReference>
<dbReference type="InterPro" id="IPR013785">
    <property type="entry name" value="Aldolase_TIM"/>
</dbReference>
<dbReference type="PANTHER" id="PTHR43090:SF2">
    <property type="entry name" value="1-(5-PHOSPHORIBOSYL)-5-[(5-PHOSPHORIBOSYLAMINO)METHYLIDENEAMINO] IMIDAZOLE-4-CARBOXAMIDE ISOMERASE"/>
    <property type="match status" value="1"/>
</dbReference>
<dbReference type="Gene3D" id="3.20.20.70">
    <property type="entry name" value="Aldolase class I"/>
    <property type="match status" value="1"/>
</dbReference>
<proteinExistence type="inferred from homology"/>
<name>A0A0D6JC16_9HYPH</name>
<dbReference type="EMBL" id="LN829119">
    <property type="protein sequence ID" value="CPR15961.1"/>
    <property type="molecule type" value="Genomic_DNA"/>
</dbReference>
<keyword evidence="2 5" id="KW-0028">Amino-acid biosynthesis</keyword>